<gene>
    <name evidence="3" type="ordered locus">SpyM3_0979</name>
</gene>
<dbReference type="InterPro" id="IPR037873">
    <property type="entry name" value="BamE-like"/>
</dbReference>
<keyword evidence="1 2" id="KW-0732">Signal</keyword>
<dbReference type="InterPro" id="IPR024418">
    <property type="entry name" value="DUF3862"/>
</dbReference>
<dbReference type="Pfam" id="PF12978">
    <property type="entry name" value="DUF3862"/>
    <property type="match status" value="1"/>
</dbReference>
<accession>A0A0H2UUU1</accession>
<evidence type="ECO:0000313" key="3">
    <source>
        <dbReference type="EMBL" id="AAM79586.1"/>
    </source>
</evidence>
<feature type="chain" id="PRO_5002599747" description="Phage protein" evidence="2">
    <location>
        <begin position="22"/>
        <end position="206"/>
    </location>
</feature>
<dbReference type="Proteomes" id="UP000000564">
    <property type="component" value="Chromosome"/>
</dbReference>
<dbReference type="EMBL" id="AE014074">
    <property type="protein sequence ID" value="AAM79586.1"/>
    <property type="molecule type" value="Genomic_DNA"/>
</dbReference>
<dbReference type="AlphaFoldDB" id="A0A0H2UUU1"/>
<evidence type="ECO:0008006" key="5">
    <source>
        <dbReference type="Google" id="ProtNLM"/>
    </source>
</evidence>
<evidence type="ECO:0000256" key="1">
    <source>
        <dbReference type="ARBA" id="ARBA00022729"/>
    </source>
</evidence>
<feature type="signal peptide" evidence="2">
    <location>
        <begin position="1"/>
        <end position="21"/>
    </location>
</feature>
<evidence type="ECO:0000313" key="4">
    <source>
        <dbReference type="Proteomes" id="UP000000564"/>
    </source>
</evidence>
<dbReference type="HOGENOM" id="CLU_085676_2_0_9"/>
<dbReference type="KEGG" id="spg:SpyM3_0979"/>
<name>A0A0H2UUU1_STRP3</name>
<organism evidence="3 4">
    <name type="scientific">Streptococcus pyogenes serotype M3 (strain ATCC BAA-595 / MGAS315)</name>
    <dbReference type="NCBI Taxonomy" id="198466"/>
    <lineage>
        <taxon>Bacteria</taxon>
        <taxon>Bacillati</taxon>
        <taxon>Bacillota</taxon>
        <taxon>Bacilli</taxon>
        <taxon>Lactobacillales</taxon>
        <taxon>Streptococcaceae</taxon>
        <taxon>Streptococcus</taxon>
    </lineage>
</organism>
<protein>
    <recommendedName>
        <fullName evidence="5">Phage protein</fullName>
    </recommendedName>
</protein>
<proteinExistence type="predicted"/>
<evidence type="ECO:0000256" key="2">
    <source>
        <dbReference type="SAM" id="SignalP"/>
    </source>
</evidence>
<sequence>MTKKHLLTLLLISFFTSFLVACSTTKDKEPQPSDSEIITPRLHQAAHQDKRANFEKIKLATVDSSFTGGTSLEELISLFGEPSQHDPKTAGEVTIDAYTWQFDQVTLTVNLYQNSSIVKTISNFTFARELGLSQKEYQQLQKRMSYEDVKKILTEPDNYSQASSSDHQTLQAIWVSGLKTDTSGANISLVFENNQLTEMSQVGLEE</sequence>
<dbReference type="Gene3D" id="3.30.1450.10">
    <property type="match status" value="2"/>
</dbReference>
<dbReference type="RefSeq" id="WP_011054596.1">
    <property type="nucleotide sequence ID" value="NC_004070.1"/>
</dbReference>
<reference evidence="3 4" key="1">
    <citation type="journal article" date="2002" name="Proc. Natl. Acad. Sci. U.S.A.">
        <title>Genome sequence of a serotype M3 strain of group A Streptococcus: phage-encoded toxins, the high-virulence phenotype, and clone emergence.</title>
        <authorList>
            <person name="Beres S.B."/>
            <person name="Sylva G.L."/>
            <person name="Barbian K.D."/>
            <person name="Lei B."/>
            <person name="Hoff J.S."/>
            <person name="Mammarella N.D."/>
            <person name="Liu M.Y."/>
            <person name="Smoot J.C."/>
            <person name="Porcella S.F."/>
            <person name="Parkins L.D."/>
            <person name="Campbell D.S."/>
            <person name="Smith T.M."/>
            <person name="McCormick J.K."/>
            <person name="Leung D.Y."/>
            <person name="Schlievert P.M."/>
            <person name="Musser J.M."/>
        </authorList>
    </citation>
    <scope>NUCLEOTIDE SEQUENCE [LARGE SCALE GENOMIC DNA]</scope>
    <source>
        <strain evidence="4">ATCC BAA-595 / MGAS315</strain>
    </source>
</reference>
<dbReference type="PROSITE" id="PS51257">
    <property type="entry name" value="PROKAR_LIPOPROTEIN"/>
    <property type="match status" value="1"/>
</dbReference>